<dbReference type="SUPFAM" id="SSF47336">
    <property type="entry name" value="ACP-like"/>
    <property type="match status" value="1"/>
</dbReference>
<evidence type="ECO:0000313" key="2">
    <source>
        <dbReference type="EMBL" id="CDR15603.1"/>
    </source>
</evidence>
<dbReference type="PROSITE" id="PS50075">
    <property type="entry name" value="CARRIER"/>
    <property type="match status" value="1"/>
</dbReference>
<name>A0A061A1R2_9ACTN</name>
<dbReference type="Pfam" id="PF00550">
    <property type="entry name" value="PP-binding"/>
    <property type="match status" value="1"/>
</dbReference>
<dbReference type="Proteomes" id="UP000756710">
    <property type="component" value="Unassembled WGS sequence"/>
</dbReference>
<sequence>MSALVQERRDDIKEIVCDILEIDPEELKDSSLLKEDHDADSLRAIEILAALEKTFGISIDQAEMSRMVNLDGIYAVVSEASDK</sequence>
<evidence type="ECO:0000313" key="4">
    <source>
        <dbReference type="Proteomes" id="UP000756710"/>
    </source>
</evidence>
<dbReference type="Gene3D" id="1.10.1200.10">
    <property type="entry name" value="ACP-like"/>
    <property type="match status" value="1"/>
</dbReference>
<evidence type="ECO:0000259" key="1">
    <source>
        <dbReference type="PROSITE" id="PS50075"/>
    </source>
</evidence>
<reference evidence="3 4" key="2">
    <citation type="submission" date="2021-03" db="EMBL/GenBank/DDBJ databases">
        <title>Genomic Encyclopedia of Type Strains, Phase IV (KMG-IV): sequencing the most valuable type-strain genomes for metagenomic binning, comparative biology and taxonomic classification.</title>
        <authorList>
            <person name="Goeker M."/>
        </authorList>
    </citation>
    <scope>NUCLEOTIDE SEQUENCE [LARGE SCALE GENOMIC DNA]</scope>
    <source>
        <strain evidence="3 4">DSM 41954</strain>
    </source>
</reference>
<dbReference type="InterPro" id="IPR036736">
    <property type="entry name" value="ACP-like_sf"/>
</dbReference>
<feature type="domain" description="Carrier" evidence="1">
    <location>
        <begin position="6"/>
        <end position="81"/>
    </location>
</feature>
<gene>
    <name evidence="3" type="ORF">J2Z30_009537</name>
    <name evidence="2" type="ORF">SIRAN8743</name>
</gene>
<dbReference type="RefSeq" id="WP_044579372.1">
    <property type="nucleotide sequence ID" value="NZ_BAABDR010000079.1"/>
</dbReference>
<protein>
    <submittedName>
        <fullName evidence="3">Acyl carrier protein</fullName>
    </submittedName>
    <submittedName>
        <fullName evidence="2">Phosphopantetheine-binding protein</fullName>
    </submittedName>
</protein>
<proteinExistence type="predicted"/>
<reference evidence="2" key="1">
    <citation type="submission" date="2014-05" db="EMBL/GenBank/DDBJ databases">
        <authorList>
            <person name="Horn Fabian"/>
        </authorList>
    </citation>
    <scope>NUCLEOTIDE SEQUENCE</scope>
</reference>
<dbReference type="HOGENOM" id="CLU_108696_7_1_11"/>
<evidence type="ECO:0000313" key="3">
    <source>
        <dbReference type="EMBL" id="MBP2068457.1"/>
    </source>
</evidence>
<dbReference type="EMBL" id="LK022848">
    <property type="protein sequence ID" value="CDR15603.1"/>
    <property type="molecule type" value="Genomic_DNA"/>
</dbReference>
<dbReference type="EMBL" id="JAGGLR010000042">
    <property type="protein sequence ID" value="MBP2068457.1"/>
    <property type="molecule type" value="Genomic_DNA"/>
</dbReference>
<organism evidence="2">
    <name type="scientific">Streptomyces iranensis</name>
    <dbReference type="NCBI Taxonomy" id="576784"/>
    <lineage>
        <taxon>Bacteria</taxon>
        <taxon>Bacillati</taxon>
        <taxon>Actinomycetota</taxon>
        <taxon>Actinomycetes</taxon>
        <taxon>Kitasatosporales</taxon>
        <taxon>Streptomycetaceae</taxon>
        <taxon>Streptomyces</taxon>
        <taxon>Streptomyces violaceusniger group</taxon>
    </lineage>
</organism>
<keyword evidence="4" id="KW-1185">Reference proteome</keyword>
<accession>A0A061A1R2</accession>
<dbReference type="InterPro" id="IPR009081">
    <property type="entry name" value="PP-bd_ACP"/>
</dbReference>
<dbReference type="AlphaFoldDB" id="A0A061A1R2"/>